<evidence type="ECO:0000256" key="1">
    <source>
        <dbReference type="SAM" id="Phobius"/>
    </source>
</evidence>
<sequence>MTENTRLAHPRKSATPFIIAGVVAVIGAYSLMHLAVQSGSHKTVDASRITQTPRPVEVGHATHAQHAKMNRVEFNDLTNSETGKPFEAGEVQQRLQDFFDRWDSGHAMSLAERDIFMSRLLSTIDSSPEARKAVADYYARIPAKDAENREIVQNMIVRSESGIKMMVDEANRIWKSKDSSL</sequence>
<keyword evidence="1" id="KW-0812">Transmembrane</keyword>
<dbReference type="Proteomes" id="UP000000420">
    <property type="component" value="Chromosome"/>
</dbReference>
<accession>A0A0H2X9C5</accession>
<dbReference type="RefSeq" id="WP_011036449.1">
    <property type="nucleotide sequence ID" value="NC_007086.1"/>
</dbReference>
<gene>
    <name evidence="2" type="ordered locus">XC_2987</name>
</gene>
<protein>
    <submittedName>
        <fullName evidence="2">Uncharacterized protein</fullName>
    </submittedName>
</protein>
<evidence type="ECO:0000313" key="3">
    <source>
        <dbReference type="Proteomes" id="UP000000420"/>
    </source>
</evidence>
<keyword evidence="1" id="KW-0472">Membrane</keyword>
<dbReference type="KEGG" id="xcb:XC_2987"/>
<dbReference type="AlphaFoldDB" id="A0A0H2X9C5"/>
<reference evidence="2 3" key="1">
    <citation type="journal article" date="2005" name="Genome Res.">
        <title>Comparative and functional genomic analyses of the pathogenicity of phytopathogen Xanthomonas campestris pv. campestris.</title>
        <authorList>
            <person name="Qian W."/>
            <person name="Jia Y."/>
            <person name="Ren S.X."/>
            <person name="He Y.Q."/>
            <person name="Feng J.X."/>
            <person name="Lu L.F."/>
            <person name="Sun Q."/>
            <person name="Ying G."/>
            <person name="Tang D.J."/>
            <person name="Tang H."/>
            <person name="Wu W."/>
            <person name="Hao P."/>
            <person name="Wang L."/>
            <person name="Jiang B.L."/>
            <person name="Zeng S."/>
            <person name="Gu W.Y."/>
            <person name="Lu G."/>
            <person name="Rong L."/>
            <person name="Tian Y."/>
            <person name="Yao Z."/>
            <person name="Fu G."/>
            <person name="Chen B."/>
            <person name="Fang R."/>
            <person name="Qiang B."/>
            <person name="Chen Z."/>
            <person name="Zhao G.P."/>
            <person name="Tang J.L."/>
            <person name="He C."/>
        </authorList>
    </citation>
    <scope>NUCLEOTIDE SEQUENCE [LARGE SCALE GENOMIC DNA]</scope>
    <source>
        <strain evidence="2 3">8004</strain>
    </source>
</reference>
<proteinExistence type="predicted"/>
<name>A0A0H2X9C5_XANC8</name>
<organism evidence="2 3">
    <name type="scientific">Xanthomonas campestris pv. campestris (strain 8004)</name>
    <dbReference type="NCBI Taxonomy" id="314565"/>
    <lineage>
        <taxon>Bacteria</taxon>
        <taxon>Pseudomonadati</taxon>
        <taxon>Pseudomonadota</taxon>
        <taxon>Gammaproteobacteria</taxon>
        <taxon>Lysobacterales</taxon>
        <taxon>Lysobacteraceae</taxon>
        <taxon>Xanthomonas</taxon>
    </lineage>
</organism>
<feature type="transmembrane region" description="Helical" evidence="1">
    <location>
        <begin position="14"/>
        <end position="32"/>
    </location>
</feature>
<dbReference type="EMBL" id="CP000050">
    <property type="protein sequence ID" value="AAY50035.1"/>
    <property type="molecule type" value="Genomic_DNA"/>
</dbReference>
<keyword evidence="1" id="KW-1133">Transmembrane helix</keyword>
<evidence type="ECO:0000313" key="2">
    <source>
        <dbReference type="EMBL" id="AAY50035.1"/>
    </source>
</evidence>
<dbReference type="HOGENOM" id="CLU_1488455_0_0_6"/>